<evidence type="ECO:0000313" key="4">
    <source>
        <dbReference type="Proteomes" id="UP001144471"/>
    </source>
</evidence>
<dbReference type="NCBIfam" id="TIGR01994">
    <property type="entry name" value="SUF_scaf_2"/>
    <property type="match status" value="1"/>
</dbReference>
<comment type="caution">
    <text evidence="3">The sequence shown here is derived from an EMBL/GenBank/DDBJ whole genome shotgun (WGS) entry which is preliminary data.</text>
</comment>
<comment type="similarity">
    <text evidence="1">Belongs to the NifU family.</text>
</comment>
<dbReference type="GO" id="GO:0016226">
    <property type="term" value="P:iron-sulfur cluster assembly"/>
    <property type="evidence" value="ECO:0007669"/>
    <property type="project" value="InterPro"/>
</dbReference>
<dbReference type="RefSeq" id="WP_281838199.1">
    <property type="nucleotide sequence ID" value="NZ_BSDY01000052.1"/>
</dbReference>
<dbReference type="Proteomes" id="UP001144471">
    <property type="component" value="Unassembled WGS sequence"/>
</dbReference>
<dbReference type="PANTHER" id="PTHR10093">
    <property type="entry name" value="IRON-SULFUR CLUSTER ASSEMBLY ENZYME NIFU HOMOLOG"/>
    <property type="match status" value="1"/>
</dbReference>
<evidence type="ECO:0000256" key="1">
    <source>
        <dbReference type="ARBA" id="ARBA00006420"/>
    </source>
</evidence>
<sequence>MELDRIYTELIMEHNKSNHNKRELEKATHVERGHNPNCGDDLTIQLDIEEGVIKDSAFAGVGCAISTASASILMDIIKGRKVDEVQGIVDSFLKMIKKEDLNQEERNLLGDSIFLENISNMPARVKCATLAWNGVRVALEKEEQ</sequence>
<dbReference type="AlphaFoldDB" id="A0A9W6LPS6"/>
<dbReference type="InterPro" id="IPR002871">
    <property type="entry name" value="NIF_FeS_clus_asmbl_NifU_N"/>
</dbReference>
<evidence type="ECO:0000259" key="2">
    <source>
        <dbReference type="Pfam" id="PF01592"/>
    </source>
</evidence>
<organism evidence="3 4">
    <name type="scientific">Propionigenium maris DSM 9537</name>
    <dbReference type="NCBI Taxonomy" id="1123000"/>
    <lineage>
        <taxon>Bacteria</taxon>
        <taxon>Fusobacteriati</taxon>
        <taxon>Fusobacteriota</taxon>
        <taxon>Fusobacteriia</taxon>
        <taxon>Fusobacteriales</taxon>
        <taxon>Fusobacteriaceae</taxon>
        <taxon>Propionigenium</taxon>
    </lineage>
</organism>
<dbReference type="FunFam" id="3.90.1010.10:FF:000002">
    <property type="entry name" value="Iron-sulfur cluster assembly scaffold protein NifU"/>
    <property type="match status" value="1"/>
</dbReference>
<protein>
    <submittedName>
        <fullName evidence="3">Iron-sulfur cluster assembly scaffold protein NifU</fullName>
    </submittedName>
</protein>
<gene>
    <name evidence="3" type="ORF">PM10SUCC1_38830</name>
</gene>
<dbReference type="CDD" id="cd06664">
    <property type="entry name" value="IscU_like"/>
    <property type="match status" value="1"/>
</dbReference>
<keyword evidence="4" id="KW-1185">Reference proteome</keyword>
<dbReference type="Pfam" id="PF01592">
    <property type="entry name" value="NifU_N"/>
    <property type="match status" value="1"/>
</dbReference>
<name>A0A9W6LPS6_9FUSO</name>
<accession>A0A9W6LPS6</accession>
<feature type="domain" description="NIF system FeS cluster assembly NifU N-terminal" evidence="2">
    <location>
        <begin position="7"/>
        <end position="127"/>
    </location>
</feature>
<reference evidence="3" key="1">
    <citation type="submission" date="2022-12" db="EMBL/GenBank/DDBJ databases">
        <title>Reference genome sequencing for broad-spectrum identification of bacterial and archaeal isolates by mass spectrometry.</title>
        <authorList>
            <person name="Sekiguchi Y."/>
            <person name="Tourlousse D.M."/>
        </authorList>
    </citation>
    <scope>NUCLEOTIDE SEQUENCE</scope>
    <source>
        <strain evidence="3">10succ1</strain>
    </source>
</reference>
<evidence type="ECO:0000313" key="3">
    <source>
        <dbReference type="EMBL" id="GLI58369.1"/>
    </source>
</evidence>
<dbReference type="GO" id="GO:0005506">
    <property type="term" value="F:iron ion binding"/>
    <property type="evidence" value="ECO:0007669"/>
    <property type="project" value="InterPro"/>
</dbReference>
<dbReference type="EMBL" id="BSDY01000052">
    <property type="protein sequence ID" value="GLI58369.1"/>
    <property type="molecule type" value="Genomic_DNA"/>
</dbReference>
<dbReference type="Gene3D" id="3.90.1010.10">
    <property type="match status" value="1"/>
</dbReference>
<proteinExistence type="inferred from homology"/>
<dbReference type="SUPFAM" id="SSF82649">
    <property type="entry name" value="SufE/NifU"/>
    <property type="match status" value="1"/>
</dbReference>
<dbReference type="GO" id="GO:0051536">
    <property type="term" value="F:iron-sulfur cluster binding"/>
    <property type="evidence" value="ECO:0007669"/>
    <property type="project" value="InterPro"/>
</dbReference>